<dbReference type="InterPro" id="IPR047797">
    <property type="entry name" value="ISNCY_transpos"/>
</dbReference>
<dbReference type="PROSITE" id="PS50994">
    <property type="entry name" value="INTEGRASE"/>
    <property type="match status" value="1"/>
</dbReference>
<organism evidence="3 4">
    <name type="scientific">Vibrio atlanticus (strain LGP32)</name>
    <name type="common">Vibrio splendidus (strain Mel32)</name>
    <dbReference type="NCBI Taxonomy" id="575788"/>
    <lineage>
        <taxon>Bacteria</taxon>
        <taxon>Pseudomonadati</taxon>
        <taxon>Pseudomonadota</taxon>
        <taxon>Gammaproteobacteria</taxon>
        <taxon>Vibrionales</taxon>
        <taxon>Vibrionaceae</taxon>
        <taxon>Vibrio</taxon>
    </lineage>
</organism>
<evidence type="ECO:0000313" key="3">
    <source>
        <dbReference type="EMBL" id="CAV18618.1"/>
    </source>
</evidence>
<accession>B7VNP2</accession>
<dbReference type="SUPFAM" id="SSF46689">
    <property type="entry name" value="Homeodomain-like"/>
    <property type="match status" value="1"/>
</dbReference>
<name>B7VNP2_VIBA3</name>
<dbReference type="PANTHER" id="PTHR35004:SF7">
    <property type="entry name" value="INTEGRASE PROTEIN"/>
    <property type="match status" value="1"/>
</dbReference>
<dbReference type="InterPro" id="IPR009057">
    <property type="entry name" value="Homeodomain-like_sf"/>
</dbReference>
<dbReference type="NCBIfam" id="NF033594">
    <property type="entry name" value="transpos_ISNCY_2"/>
    <property type="match status" value="1"/>
</dbReference>
<evidence type="ECO:0000256" key="1">
    <source>
        <dbReference type="SAM" id="MobiDB-lite"/>
    </source>
</evidence>
<proteinExistence type="predicted"/>
<gene>
    <name evidence="3" type="ordered locus">VS_1455</name>
</gene>
<dbReference type="SUPFAM" id="SSF53098">
    <property type="entry name" value="Ribonuclease H-like"/>
    <property type="match status" value="1"/>
</dbReference>
<dbReference type="InterPro" id="IPR036397">
    <property type="entry name" value="RNaseH_sf"/>
</dbReference>
<dbReference type="eggNOG" id="COG2801">
    <property type="taxonomic scope" value="Bacteria"/>
</dbReference>
<evidence type="ECO:0000259" key="2">
    <source>
        <dbReference type="PROSITE" id="PS50994"/>
    </source>
</evidence>
<feature type="compositionally biased region" description="Basic residues" evidence="1">
    <location>
        <begin position="423"/>
        <end position="434"/>
    </location>
</feature>
<feature type="region of interest" description="Disordered" evidence="1">
    <location>
        <begin position="414"/>
        <end position="460"/>
    </location>
</feature>
<protein>
    <submittedName>
        <fullName evidence="3">Integrase/transposase</fullName>
    </submittedName>
</protein>
<evidence type="ECO:0000313" key="4">
    <source>
        <dbReference type="Proteomes" id="UP000009100"/>
    </source>
</evidence>
<dbReference type="STRING" id="575788.VS_1455"/>
<dbReference type="InterPro" id="IPR001584">
    <property type="entry name" value="Integrase_cat-core"/>
</dbReference>
<dbReference type="GO" id="GO:0015074">
    <property type="term" value="P:DNA integration"/>
    <property type="evidence" value="ECO:0007669"/>
    <property type="project" value="InterPro"/>
</dbReference>
<dbReference type="Gene3D" id="3.30.420.10">
    <property type="entry name" value="Ribonuclease H-like superfamily/Ribonuclease H"/>
    <property type="match status" value="1"/>
</dbReference>
<dbReference type="HOGENOM" id="CLU_041517_0_2_6"/>
<dbReference type="InterPro" id="IPR012337">
    <property type="entry name" value="RNaseH-like_sf"/>
</dbReference>
<reference evidence="3 4" key="1">
    <citation type="submission" date="2009-02" db="EMBL/GenBank/DDBJ databases">
        <title>Vibrio splendidus str. LGP32 complete genome.</title>
        <authorList>
            <person name="Mazel D."/>
            <person name="Le Roux F."/>
        </authorList>
    </citation>
    <scope>NUCLEOTIDE SEQUENCE [LARGE SCALE GENOMIC DNA]</scope>
    <source>
        <strain evidence="3 4">LGP32</strain>
    </source>
</reference>
<dbReference type="EMBL" id="FM954972">
    <property type="protein sequence ID" value="CAV18618.1"/>
    <property type="molecule type" value="Genomic_DNA"/>
</dbReference>
<dbReference type="PANTHER" id="PTHR35004">
    <property type="entry name" value="TRANSPOSASE RV3428C-RELATED"/>
    <property type="match status" value="1"/>
</dbReference>
<dbReference type="KEGG" id="vsp:VS_1455"/>
<dbReference type="AlphaFoldDB" id="B7VNP2"/>
<feature type="domain" description="Integrase catalytic" evidence="2">
    <location>
        <begin position="136"/>
        <end position="320"/>
    </location>
</feature>
<sequence length="460" mass="54193">MVCLGVIWMLITMSEKDIHRFKVLTDVREKRLRQVDAAIILNLSARHIRRLVNKLVSLGAQSLTHAARGRPSNRRYSEHFRIEILKLIREHYSDFSPTFALEKLTELHNLSVSKETLRQWMIADGLWLPHAKRKPRIYQPRYRRDCLGELIQIDGSHHDWFEGRSDKCCLLVFIDDATGRLMNLRFSETESAFDYMLATREYLNEHGKPIAFYSDKHSIFRVNQEKHKQVGQTQYGRVLKELAIELICANSSQAKGRVERANLTLQDRLVKEMRLQGINTIEQANAWLPYFIADFNHRFAKPAQYPKNMHRPVRESKQELDDIFSWQESRKLSKSLTFQYDKVIYLIEPTEENSRLMHETVKVLDYPNGEIAIQYGHRKLEFKTFDKLEHVQQTQIVDNKRLGQVLKFAQQQQEEFEQQQQRTRSKKAPKRRAQQRALQTAPRAINPVLIEPFKASSRKT</sequence>
<dbReference type="GO" id="GO:0003676">
    <property type="term" value="F:nucleic acid binding"/>
    <property type="evidence" value="ECO:0007669"/>
    <property type="project" value="InterPro"/>
</dbReference>
<dbReference type="Proteomes" id="UP000009100">
    <property type="component" value="Chromosome 1"/>
</dbReference>